<dbReference type="RefSeq" id="XP_022756064.1">
    <property type="nucleotide sequence ID" value="XM_022900329.1"/>
</dbReference>
<dbReference type="PANTHER" id="PTHR44042">
    <property type="entry name" value="DUPLICATED HOMEODOMAIN-LIKE SUPERFAMILY PROTEIN-RELATED"/>
    <property type="match status" value="1"/>
</dbReference>
<dbReference type="InterPro" id="IPR001005">
    <property type="entry name" value="SANT/Myb"/>
</dbReference>
<evidence type="ECO:0000256" key="4">
    <source>
        <dbReference type="ARBA" id="ARBA00023163"/>
    </source>
</evidence>
<keyword evidence="3" id="KW-0238">DNA-binding</keyword>
<dbReference type="CDD" id="cd00167">
    <property type="entry name" value="SANT"/>
    <property type="match status" value="2"/>
</dbReference>
<evidence type="ECO:0000313" key="9">
    <source>
        <dbReference type="Proteomes" id="UP000515121"/>
    </source>
</evidence>
<evidence type="ECO:0000313" key="10">
    <source>
        <dbReference type="RefSeq" id="XP_022756064.1"/>
    </source>
</evidence>
<comment type="subcellular location">
    <subcellularLocation>
        <location evidence="1">Nucleus</location>
    </subcellularLocation>
</comment>
<dbReference type="FunFam" id="1.10.10.60:FF:000154">
    <property type="entry name" value="Transcription factor SRM1"/>
    <property type="match status" value="1"/>
</dbReference>
<sequence length="240" mass="27345">MYQDNNSNPFLSQSSTRVLTTQTQWTRLDDKLFEQALVMFPEESFDRWQKIAERVPGKSSSEVKEHYDMLLYDVYEIDSGRVEIPSYADDSTVLSAGWDSDNQISFTSKSKQHVENERKKGTPWTEEEHKLFLIGLHKFGKGDWRSISRNVVVTRTPTQVASHAQKYFLRQSSVKKERKRSSIHDITTVDSSTMDAPVDQNWVSVPGGSVQQLPALQQSHPVSHSVQGGSLGYQNYGFPI</sequence>
<evidence type="ECO:0000256" key="1">
    <source>
        <dbReference type="ARBA" id="ARBA00004123"/>
    </source>
</evidence>
<dbReference type="GO" id="GO:0010468">
    <property type="term" value="P:regulation of gene expression"/>
    <property type="evidence" value="ECO:0007669"/>
    <property type="project" value="UniProtKB-ARBA"/>
</dbReference>
<accession>A0A6P5ZTJ4</accession>
<dbReference type="OrthoDB" id="118550at2759"/>
<proteinExistence type="predicted"/>
<evidence type="ECO:0000259" key="6">
    <source>
        <dbReference type="PROSITE" id="PS50090"/>
    </source>
</evidence>
<keyword evidence="9" id="KW-1185">Reference proteome</keyword>
<dbReference type="Proteomes" id="UP000515121">
    <property type="component" value="Unplaced"/>
</dbReference>
<dbReference type="PROSITE" id="PS51293">
    <property type="entry name" value="SANT"/>
    <property type="match status" value="2"/>
</dbReference>
<gene>
    <name evidence="10" type="primary">LOC111303856</name>
</gene>
<feature type="domain" description="SANT" evidence="7">
    <location>
        <begin position="20"/>
        <end position="67"/>
    </location>
</feature>
<feature type="domain" description="Myb-like" evidence="6">
    <location>
        <begin position="116"/>
        <end position="168"/>
    </location>
</feature>
<name>A0A6P5ZTJ4_DURZI</name>
<evidence type="ECO:0000256" key="2">
    <source>
        <dbReference type="ARBA" id="ARBA00023015"/>
    </source>
</evidence>
<dbReference type="KEGG" id="dzi:111303856"/>
<feature type="domain" description="SANT" evidence="7">
    <location>
        <begin position="119"/>
        <end position="172"/>
    </location>
</feature>
<keyword evidence="2" id="KW-0805">Transcription regulation</keyword>
<feature type="domain" description="HTH myb-type" evidence="8">
    <location>
        <begin position="116"/>
        <end position="172"/>
    </location>
</feature>
<dbReference type="InterPro" id="IPR009057">
    <property type="entry name" value="Homeodomain-like_sf"/>
</dbReference>
<evidence type="ECO:0000259" key="8">
    <source>
        <dbReference type="PROSITE" id="PS51294"/>
    </source>
</evidence>
<dbReference type="SMART" id="SM00717">
    <property type="entry name" value="SANT"/>
    <property type="match status" value="2"/>
</dbReference>
<keyword evidence="5" id="KW-0539">Nucleus</keyword>
<dbReference type="Gene3D" id="1.10.10.60">
    <property type="entry name" value="Homeodomain-like"/>
    <property type="match status" value="2"/>
</dbReference>
<dbReference type="PROSITE" id="PS50090">
    <property type="entry name" value="MYB_LIKE"/>
    <property type="match status" value="2"/>
</dbReference>
<evidence type="ECO:0000256" key="3">
    <source>
        <dbReference type="ARBA" id="ARBA00023125"/>
    </source>
</evidence>
<dbReference type="GO" id="GO:0003677">
    <property type="term" value="F:DNA binding"/>
    <property type="evidence" value="ECO:0007669"/>
    <property type="project" value="UniProtKB-KW"/>
</dbReference>
<dbReference type="AlphaFoldDB" id="A0A6P5ZTJ4"/>
<dbReference type="PROSITE" id="PS51294">
    <property type="entry name" value="HTH_MYB"/>
    <property type="match status" value="1"/>
</dbReference>
<dbReference type="SUPFAM" id="SSF46689">
    <property type="entry name" value="Homeodomain-like"/>
    <property type="match status" value="2"/>
</dbReference>
<evidence type="ECO:0000256" key="5">
    <source>
        <dbReference type="ARBA" id="ARBA00023242"/>
    </source>
</evidence>
<dbReference type="FunFam" id="1.10.10.60:FF:000009">
    <property type="entry name" value="transcription factor MYB1R1"/>
    <property type="match status" value="1"/>
</dbReference>
<dbReference type="PANTHER" id="PTHR44042:SF15">
    <property type="entry name" value="DUPLICATED HOMEODOMAIN-LIKE SUPERFAMILY PROTEIN"/>
    <property type="match status" value="1"/>
</dbReference>
<organism evidence="9 10">
    <name type="scientific">Durio zibethinus</name>
    <name type="common">Durian</name>
    <dbReference type="NCBI Taxonomy" id="66656"/>
    <lineage>
        <taxon>Eukaryota</taxon>
        <taxon>Viridiplantae</taxon>
        <taxon>Streptophyta</taxon>
        <taxon>Embryophyta</taxon>
        <taxon>Tracheophyta</taxon>
        <taxon>Spermatophyta</taxon>
        <taxon>Magnoliopsida</taxon>
        <taxon>eudicotyledons</taxon>
        <taxon>Gunneridae</taxon>
        <taxon>Pentapetalae</taxon>
        <taxon>rosids</taxon>
        <taxon>malvids</taxon>
        <taxon>Malvales</taxon>
        <taxon>Malvaceae</taxon>
        <taxon>Helicteroideae</taxon>
        <taxon>Durio</taxon>
    </lineage>
</organism>
<dbReference type="InterPro" id="IPR017930">
    <property type="entry name" value="Myb_dom"/>
</dbReference>
<dbReference type="InterPro" id="IPR017884">
    <property type="entry name" value="SANT_dom"/>
</dbReference>
<dbReference type="Pfam" id="PF00249">
    <property type="entry name" value="Myb_DNA-binding"/>
    <property type="match status" value="2"/>
</dbReference>
<reference evidence="10" key="1">
    <citation type="submission" date="2025-08" db="UniProtKB">
        <authorList>
            <consortium name="RefSeq"/>
        </authorList>
    </citation>
    <scope>IDENTIFICATION</scope>
    <source>
        <tissue evidence="10">Fruit stalk</tissue>
    </source>
</reference>
<dbReference type="GO" id="GO:0005634">
    <property type="term" value="C:nucleus"/>
    <property type="evidence" value="ECO:0007669"/>
    <property type="project" value="UniProtKB-SubCell"/>
</dbReference>
<dbReference type="NCBIfam" id="TIGR01557">
    <property type="entry name" value="myb_SHAQKYF"/>
    <property type="match status" value="1"/>
</dbReference>
<keyword evidence="4" id="KW-0804">Transcription</keyword>
<dbReference type="InterPro" id="IPR006447">
    <property type="entry name" value="Myb_dom_plants"/>
</dbReference>
<dbReference type="GeneID" id="111303856"/>
<protein>
    <submittedName>
        <fullName evidence="10">Transcription factor DIVARICATA-like</fullName>
    </submittedName>
</protein>
<feature type="domain" description="Myb-like" evidence="6">
    <location>
        <begin position="17"/>
        <end position="71"/>
    </location>
</feature>
<evidence type="ECO:0000259" key="7">
    <source>
        <dbReference type="PROSITE" id="PS51293"/>
    </source>
</evidence>